<dbReference type="GO" id="GO:0015221">
    <property type="term" value="F:lipopolysaccharide transmembrane transporter activity"/>
    <property type="evidence" value="ECO:0007669"/>
    <property type="project" value="InterPro"/>
</dbReference>
<accession>A0A366H9R8</accession>
<evidence type="ECO:0000256" key="1">
    <source>
        <dbReference type="SAM" id="MobiDB-lite"/>
    </source>
</evidence>
<sequence>MKERIPSFVAILLLFVLVASTWWAADYTQRAVRIEAARRVTHEPDSWADNFIMVRTDPAGVAVNRLEGDHMEHYPDDDSYKITNTKAIGQRTGSPITIGTSRTAVMDQHGSRVVMTGDAHLHRLPDEDRAALDVRSQQLTLLPDEDVTFTDLPAVVVNGNSTMNGKGMRYDNKTRTLKVFSASDVKISGQDSQSRSTTKKTEPKKP</sequence>
<dbReference type="EMBL" id="QNRQ01000007">
    <property type="protein sequence ID" value="RBP38389.1"/>
    <property type="molecule type" value="Genomic_DNA"/>
</dbReference>
<comment type="caution">
    <text evidence="2">The sequence shown here is derived from an EMBL/GenBank/DDBJ whole genome shotgun (WGS) entry which is preliminary data.</text>
</comment>
<dbReference type="GO" id="GO:0005886">
    <property type="term" value="C:plasma membrane"/>
    <property type="evidence" value="ECO:0007669"/>
    <property type="project" value="InterPro"/>
</dbReference>
<dbReference type="InterPro" id="IPR026265">
    <property type="entry name" value="LptC"/>
</dbReference>
<dbReference type="NCBIfam" id="TIGR04409">
    <property type="entry name" value="LptC_YrbK"/>
    <property type="match status" value="1"/>
</dbReference>
<dbReference type="RefSeq" id="WP_113933944.1">
    <property type="nucleotide sequence ID" value="NZ_JACCEU010000008.1"/>
</dbReference>
<name>A0A366H9R8_9BURK</name>
<evidence type="ECO:0000313" key="3">
    <source>
        <dbReference type="Proteomes" id="UP000253628"/>
    </source>
</evidence>
<protein>
    <submittedName>
        <fullName evidence="2">Lipopolysaccharide export system protein LptC</fullName>
    </submittedName>
</protein>
<dbReference type="InterPro" id="IPR010664">
    <property type="entry name" value="LipoPS_assembly_LptC-rel"/>
</dbReference>
<feature type="region of interest" description="Disordered" evidence="1">
    <location>
        <begin position="183"/>
        <end position="206"/>
    </location>
</feature>
<proteinExistence type="predicted"/>
<dbReference type="Proteomes" id="UP000253628">
    <property type="component" value="Unassembled WGS sequence"/>
</dbReference>
<dbReference type="OrthoDB" id="5298112at2"/>
<dbReference type="Gene3D" id="2.60.450.10">
    <property type="entry name" value="Lipopolysaccharide (LPS) transport protein A like domain"/>
    <property type="match status" value="1"/>
</dbReference>
<gene>
    <name evidence="2" type="ORF">DFR37_107153</name>
</gene>
<reference evidence="2 3" key="1">
    <citation type="submission" date="2018-06" db="EMBL/GenBank/DDBJ databases">
        <title>Genomic Encyclopedia of Type Strains, Phase IV (KMG-IV): sequencing the most valuable type-strain genomes for metagenomic binning, comparative biology and taxonomic classification.</title>
        <authorList>
            <person name="Goeker M."/>
        </authorList>
    </citation>
    <scope>NUCLEOTIDE SEQUENCE [LARGE SCALE GENOMIC DNA]</scope>
    <source>
        <strain evidence="2 3">DSM 25520</strain>
    </source>
</reference>
<organism evidence="2 3">
    <name type="scientific">Eoetvoesiella caeni</name>
    <dbReference type="NCBI Taxonomy" id="645616"/>
    <lineage>
        <taxon>Bacteria</taxon>
        <taxon>Pseudomonadati</taxon>
        <taxon>Pseudomonadota</taxon>
        <taxon>Betaproteobacteria</taxon>
        <taxon>Burkholderiales</taxon>
        <taxon>Alcaligenaceae</taxon>
        <taxon>Eoetvoesiella</taxon>
    </lineage>
</organism>
<dbReference type="AlphaFoldDB" id="A0A366H9R8"/>
<dbReference type="Pfam" id="PF06835">
    <property type="entry name" value="LptC"/>
    <property type="match status" value="1"/>
</dbReference>
<keyword evidence="3" id="KW-1185">Reference proteome</keyword>
<evidence type="ECO:0000313" key="2">
    <source>
        <dbReference type="EMBL" id="RBP38389.1"/>
    </source>
</evidence>